<keyword evidence="3" id="KW-1185">Reference proteome</keyword>
<dbReference type="EMBL" id="UNQJ01000026">
    <property type="protein sequence ID" value="SYZ34448.1"/>
    <property type="molecule type" value="Genomic_DNA"/>
</dbReference>
<dbReference type="InterPro" id="IPR000182">
    <property type="entry name" value="GNAT_dom"/>
</dbReference>
<dbReference type="Gene3D" id="3.40.630.30">
    <property type="match status" value="1"/>
</dbReference>
<evidence type="ECO:0000313" key="2">
    <source>
        <dbReference type="EMBL" id="SYZ34448.1"/>
    </source>
</evidence>
<dbReference type="InterPro" id="IPR016181">
    <property type="entry name" value="Acyl_CoA_acyltransferase"/>
</dbReference>
<dbReference type="InterPro" id="IPR052742">
    <property type="entry name" value="Mito_N-acetyltransferase"/>
</dbReference>
<dbReference type="AlphaFoldDB" id="A0A383S8Z1"/>
<protein>
    <submittedName>
        <fullName evidence="2">Gcn5-related N-acetyltransferase (GNAT) domain profile</fullName>
        <ecNumber evidence="2">2.3.1.-</ecNumber>
    </submittedName>
</protein>
<dbReference type="CDD" id="cd04301">
    <property type="entry name" value="NAT_SF"/>
    <property type="match status" value="1"/>
</dbReference>
<dbReference type="Pfam" id="PF00583">
    <property type="entry name" value="Acetyltransf_1"/>
    <property type="match status" value="1"/>
</dbReference>
<dbReference type="Proteomes" id="UP000263928">
    <property type="component" value="Unassembled WGS sequence"/>
</dbReference>
<dbReference type="PANTHER" id="PTHR43138">
    <property type="entry name" value="ACETYLTRANSFERASE, GNAT FAMILY"/>
    <property type="match status" value="1"/>
</dbReference>
<feature type="compositionally biased region" description="Polar residues" evidence="1">
    <location>
        <begin position="16"/>
        <end position="34"/>
    </location>
</feature>
<feature type="region of interest" description="Disordered" evidence="1">
    <location>
        <begin position="1"/>
        <end position="34"/>
    </location>
</feature>
<reference evidence="3" key="1">
    <citation type="submission" date="2018-08" db="EMBL/GenBank/DDBJ databases">
        <authorList>
            <person name="Hornung B."/>
        </authorList>
    </citation>
    <scope>NUCLEOTIDE SEQUENCE [LARGE SCALE GENOMIC DNA]</scope>
</reference>
<accession>A0A383S8Z1</accession>
<evidence type="ECO:0000256" key="1">
    <source>
        <dbReference type="SAM" id="MobiDB-lite"/>
    </source>
</evidence>
<sequence length="210" mass="22500">MGQRESEIVEPEGIGAQSSTRHVATTEQGSDQRIETPVTTGKATMSITVEQLTDQDVEDARAVWNEVVAAGDAFPQTDQLGPEEAAGFFADQSLTGVARDTSSGRVLGVYILHPNNVGRCGHIANASYAVARASRGQGVGEQLVRHSMGTAARLGFRILQFNAVVSTNHSARALYERLGFVEIGQVPGGFRHDSGDYADITLYYADLTRC</sequence>
<gene>
    <name evidence="2" type="ORF">PROPAUS_2462</name>
</gene>
<proteinExistence type="predicted"/>
<dbReference type="EC" id="2.3.1.-" evidence="2"/>
<dbReference type="GO" id="GO:0016747">
    <property type="term" value="F:acyltransferase activity, transferring groups other than amino-acyl groups"/>
    <property type="evidence" value="ECO:0007669"/>
    <property type="project" value="InterPro"/>
</dbReference>
<dbReference type="SUPFAM" id="SSF55729">
    <property type="entry name" value="Acyl-CoA N-acyltransferases (Nat)"/>
    <property type="match status" value="1"/>
</dbReference>
<name>A0A383S8Z1_9ACTN</name>
<dbReference type="PROSITE" id="PS51186">
    <property type="entry name" value="GNAT"/>
    <property type="match status" value="1"/>
</dbReference>
<organism evidence="2 3">
    <name type="scientific">Propionibacterium australiense</name>
    <dbReference type="NCBI Taxonomy" id="119981"/>
    <lineage>
        <taxon>Bacteria</taxon>
        <taxon>Bacillati</taxon>
        <taxon>Actinomycetota</taxon>
        <taxon>Actinomycetes</taxon>
        <taxon>Propionibacteriales</taxon>
        <taxon>Propionibacteriaceae</taxon>
        <taxon>Propionibacterium</taxon>
    </lineage>
</organism>
<dbReference type="PANTHER" id="PTHR43138:SF1">
    <property type="entry name" value="N-ACETYLTRANSFERASE ACA1"/>
    <property type="match status" value="1"/>
</dbReference>
<keyword evidence="2" id="KW-0012">Acyltransferase</keyword>
<evidence type="ECO:0000313" key="3">
    <source>
        <dbReference type="Proteomes" id="UP000263928"/>
    </source>
</evidence>
<keyword evidence="2" id="KW-0808">Transferase</keyword>